<proteinExistence type="inferred from homology"/>
<dbReference type="InterPro" id="IPR010920">
    <property type="entry name" value="LSM_dom_sf"/>
</dbReference>
<keyword evidence="6 7" id="KW-0472">Membrane</keyword>
<dbReference type="InterPro" id="IPR023408">
    <property type="entry name" value="MscS_beta-dom_sf"/>
</dbReference>
<feature type="transmembrane region" description="Helical" evidence="7">
    <location>
        <begin position="12"/>
        <end position="35"/>
    </location>
</feature>
<reference evidence="11 12" key="1">
    <citation type="submission" date="2021-03" db="EMBL/GenBank/DDBJ databases">
        <title>Aliifodinibius sp. nov., a new bacterium isolated from saline soil.</title>
        <authorList>
            <person name="Galisteo C."/>
            <person name="De La Haba R."/>
            <person name="Sanchez-Porro C."/>
            <person name="Ventosa A."/>
        </authorList>
    </citation>
    <scope>NUCLEOTIDE SEQUENCE [LARGE SCALE GENOMIC DNA]</scope>
    <source>
        <strain evidence="11 12">1BSP15-2V2</strain>
    </source>
</reference>
<dbReference type="Gene3D" id="1.10.287.1260">
    <property type="match status" value="1"/>
</dbReference>
<dbReference type="SUPFAM" id="SSF82861">
    <property type="entry name" value="Mechanosensitive channel protein MscS (YggB), transmembrane region"/>
    <property type="match status" value="1"/>
</dbReference>
<dbReference type="InterPro" id="IPR045275">
    <property type="entry name" value="MscS_archaea/bacteria_type"/>
</dbReference>
<evidence type="ECO:0000256" key="6">
    <source>
        <dbReference type="ARBA" id="ARBA00023136"/>
    </source>
</evidence>
<dbReference type="InterPro" id="IPR011066">
    <property type="entry name" value="MscS_channel_C_sf"/>
</dbReference>
<feature type="transmembrane region" description="Helical" evidence="7">
    <location>
        <begin position="86"/>
        <end position="115"/>
    </location>
</feature>
<dbReference type="SUPFAM" id="SSF82689">
    <property type="entry name" value="Mechanosensitive channel protein MscS (YggB), C-terminal domain"/>
    <property type="match status" value="1"/>
</dbReference>
<feature type="domain" description="Mechanosensitive ion channel MscS C-terminal" evidence="9">
    <location>
        <begin position="174"/>
        <end position="256"/>
    </location>
</feature>
<evidence type="ECO:0000259" key="9">
    <source>
        <dbReference type="Pfam" id="PF21082"/>
    </source>
</evidence>
<keyword evidence="12" id="KW-1185">Reference proteome</keyword>
<dbReference type="Pfam" id="PF00924">
    <property type="entry name" value="MS_channel_2nd"/>
    <property type="match status" value="1"/>
</dbReference>
<dbReference type="Gene3D" id="3.30.70.100">
    <property type="match status" value="1"/>
</dbReference>
<comment type="similarity">
    <text evidence="2">Belongs to the MscS (TC 1.A.23) family.</text>
</comment>
<name>A0ABT3PSD4_9BACT</name>
<dbReference type="EMBL" id="JAGGJA010000016">
    <property type="protein sequence ID" value="MCW9708746.1"/>
    <property type="molecule type" value="Genomic_DNA"/>
</dbReference>
<dbReference type="PANTHER" id="PTHR30221">
    <property type="entry name" value="SMALL-CONDUCTANCE MECHANOSENSITIVE CHANNEL"/>
    <property type="match status" value="1"/>
</dbReference>
<sequence>MESIDGYLNQAWPILLNVIYAIVILIVGWIFANWVNRTIRRKGEASAKLDDTLIKVFAKTAKVLVLVVVVMAVLDKFGFKTTSLVAVVGALGLAIGMAWQGVLADFAAGIMILVLRPFKVGDTVDIAGELGHVEEVGLVTTRLNSVDNVAVIMPNSNVWGNNIKNLSLNDIRRVDMVIGFGYDDDIDHAKQTIKQVLSEDERILDDPAPQIAVSELGGSSVNVNVRPWTKKENYWALKFDLTEAIKKRFDEEGLNFPYPSQDIYFYNQDISEEGEGA</sequence>
<dbReference type="InterPro" id="IPR049142">
    <property type="entry name" value="MS_channel_1st"/>
</dbReference>
<organism evidence="11 12">
    <name type="scientific">Fodinibius salsisoli</name>
    <dbReference type="NCBI Taxonomy" id="2820877"/>
    <lineage>
        <taxon>Bacteria</taxon>
        <taxon>Pseudomonadati</taxon>
        <taxon>Balneolota</taxon>
        <taxon>Balneolia</taxon>
        <taxon>Balneolales</taxon>
        <taxon>Balneolaceae</taxon>
        <taxon>Fodinibius</taxon>
    </lineage>
</organism>
<evidence type="ECO:0000256" key="1">
    <source>
        <dbReference type="ARBA" id="ARBA00004651"/>
    </source>
</evidence>
<evidence type="ECO:0000256" key="5">
    <source>
        <dbReference type="ARBA" id="ARBA00022989"/>
    </source>
</evidence>
<comment type="caution">
    <text evidence="11">The sequence shown here is derived from an EMBL/GenBank/DDBJ whole genome shotgun (WGS) entry which is preliminary data.</text>
</comment>
<evidence type="ECO:0000259" key="10">
    <source>
        <dbReference type="Pfam" id="PF21088"/>
    </source>
</evidence>
<evidence type="ECO:0000313" key="11">
    <source>
        <dbReference type="EMBL" id="MCW9708746.1"/>
    </source>
</evidence>
<evidence type="ECO:0000256" key="3">
    <source>
        <dbReference type="ARBA" id="ARBA00022475"/>
    </source>
</evidence>
<dbReference type="SUPFAM" id="SSF50182">
    <property type="entry name" value="Sm-like ribonucleoproteins"/>
    <property type="match status" value="1"/>
</dbReference>
<dbReference type="PANTHER" id="PTHR30221:SF1">
    <property type="entry name" value="SMALL-CONDUCTANCE MECHANOSENSITIVE CHANNEL"/>
    <property type="match status" value="1"/>
</dbReference>
<dbReference type="InterPro" id="IPR011014">
    <property type="entry name" value="MscS_channel_TM-2"/>
</dbReference>
<keyword evidence="4 7" id="KW-0812">Transmembrane</keyword>
<dbReference type="InterPro" id="IPR006685">
    <property type="entry name" value="MscS_channel_2nd"/>
</dbReference>
<evidence type="ECO:0000256" key="4">
    <source>
        <dbReference type="ARBA" id="ARBA00022692"/>
    </source>
</evidence>
<evidence type="ECO:0000256" key="7">
    <source>
        <dbReference type="SAM" id="Phobius"/>
    </source>
</evidence>
<comment type="subcellular location">
    <subcellularLocation>
        <location evidence="1">Cell membrane</location>
        <topology evidence="1">Multi-pass membrane protein</topology>
    </subcellularLocation>
</comment>
<accession>A0ABT3PSD4</accession>
<dbReference type="InterPro" id="IPR008910">
    <property type="entry name" value="MSC_TM_helix"/>
</dbReference>
<protein>
    <submittedName>
        <fullName evidence="11">Mechanosensitive ion channel family protein</fullName>
    </submittedName>
</protein>
<feature type="transmembrane region" description="Helical" evidence="7">
    <location>
        <begin position="56"/>
        <end position="74"/>
    </location>
</feature>
<keyword evidence="5 7" id="KW-1133">Transmembrane helix</keyword>
<dbReference type="Pfam" id="PF05552">
    <property type="entry name" value="MS_channel_1st_1"/>
    <property type="match status" value="1"/>
</dbReference>
<dbReference type="Proteomes" id="UP001207918">
    <property type="component" value="Unassembled WGS sequence"/>
</dbReference>
<evidence type="ECO:0000259" key="8">
    <source>
        <dbReference type="Pfam" id="PF00924"/>
    </source>
</evidence>
<dbReference type="Pfam" id="PF21088">
    <property type="entry name" value="MS_channel_1st"/>
    <property type="match status" value="1"/>
</dbReference>
<dbReference type="Pfam" id="PF21082">
    <property type="entry name" value="MS_channel_3rd"/>
    <property type="match status" value="1"/>
</dbReference>
<dbReference type="InterPro" id="IPR049278">
    <property type="entry name" value="MS_channel_C"/>
</dbReference>
<dbReference type="Gene3D" id="2.30.30.60">
    <property type="match status" value="1"/>
</dbReference>
<feature type="domain" description="Mechanosensitive ion channel transmembrane helices 2/3" evidence="10">
    <location>
        <begin position="61"/>
        <end position="100"/>
    </location>
</feature>
<gene>
    <name evidence="11" type="ORF">J6I44_17940</name>
</gene>
<keyword evidence="3" id="KW-1003">Cell membrane</keyword>
<feature type="domain" description="Mechanosensitive ion channel MscS" evidence="8">
    <location>
        <begin position="102"/>
        <end position="167"/>
    </location>
</feature>
<evidence type="ECO:0000313" key="12">
    <source>
        <dbReference type="Proteomes" id="UP001207918"/>
    </source>
</evidence>
<dbReference type="RefSeq" id="WP_265767554.1">
    <property type="nucleotide sequence ID" value="NZ_JAGGJA010000016.1"/>
</dbReference>
<evidence type="ECO:0000256" key="2">
    <source>
        <dbReference type="ARBA" id="ARBA00008017"/>
    </source>
</evidence>